<dbReference type="Proteomes" id="UP000297527">
    <property type="component" value="Unassembled WGS sequence"/>
</dbReference>
<name>A0A4Z1H820_9HELO</name>
<feature type="region of interest" description="Disordered" evidence="1">
    <location>
        <begin position="340"/>
        <end position="360"/>
    </location>
</feature>
<dbReference type="EMBL" id="PQXN01000409">
    <property type="protein sequence ID" value="TGO45226.1"/>
    <property type="molecule type" value="Genomic_DNA"/>
</dbReference>
<evidence type="ECO:0000256" key="1">
    <source>
        <dbReference type="SAM" id="MobiDB-lite"/>
    </source>
</evidence>
<dbReference type="OrthoDB" id="3565427at2759"/>
<accession>A0A4Z1H820</accession>
<gene>
    <name evidence="2" type="ORF">BCON_0411g00090</name>
</gene>
<proteinExistence type="predicted"/>
<feature type="compositionally biased region" description="Basic and acidic residues" evidence="1">
    <location>
        <begin position="343"/>
        <end position="360"/>
    </location>
</feature>
<feature type="region of interest" description="Disordered" evidence="1">
    <location>
        <begin position="272"/>
        <end position="293"/>
    </location>
</feature>
<dbReference type="AlphaFoldDB" id="A0A4Z1H820"/>
<reference evidence="2 3" key="1">
    <citation type="submission" date="2017-12" db="EMBL/GenBank/DDBJ databases">
        <title>Comparative genomics of Botrytis spp.</title>
        <authorList>
            <person name="Valero-Jimenez C.A."/>
            <person name="Tapia P."/>
            <person name="Veloso J."/>
            <person name="Silva-Moreno E."/>
            <person name="Staats M."/>
            <person name="Valdes J.H."/>
            <person name="Van Kan J.A.L."/>
        </authorList>
    </citation>
    <scope>NUCLEOTIDE SEQUENCE [LARGE SCALE GENOMIC DNA]</scope>
    <source>
        <strain evidence="2 3">MUCL11595</strain>
    </source>
</reference>
<comment type="caution">
    <text evidence="2">The sequence shown here is derived from an EMBL/GenBank/DDBJ whole genome shotgun (WGS) entry which is preliminary data.</text>
</comment>
<evidence type="ECO:0000313" key="3">
    <source>
        <dbReference type="Proteomes" id="UP000297527"/>
    </source>
</evidence>
<evidence type="ECO:0000313" key="2">
    <source>
        <dbReference type="EMBL" id="TGO45226.1"/>
    </source>
</evidence>
<sequence>MSPAAKKNMAKDTEVFQAIAQKASEAANSGQSLWLTAREVEAYTYTSLRDAFYNKPHSKLPVDDILLWFSVFKRTYRDGTHCLDYQRYPFKDYSKNVGVNLLGELSIASKPCFNAPGGREELAKEWYLCSISSHEKLQDAKLWQVDVTLSSSEAHVLIVQGISLPVSKECGARIPSNATRKQYMEMAAFDPENALSQYLVHRLSLALKNNTDTTFTSDEAATILIVLKDSPVPKSDPLIQVAAKAVEYHDGNHEIVPPEWVRKAIEAQVKAGQEEPKRFENGYPLTTKTPEERQQWRQEETDRLIALGHTELAVVRKDPKEKVLKSKVTIKDIRAVIETNAEESSKEHEKSEEEAEDRAKDDLILSLGKRLAAKERQIAEKETEMKHLHIAHDNREQALKAENNKLESALVTTKERLEEALKEPDKVRSEWSAKIQRLHEKISKLEQELKAEQDAHNITKLDSAETTNKLSRHKAAHERFFEKATDLKKERDEARQERDILRASRVSQAQLDDTKASEIARAVEESTKPLEATIVASEAKISTLETTISKLKDDTRMKKNQEVVAAN</sequence>
<organism evidence="2 3">
    <name type="scientific">Botryotinia convoluta</name>
    <dbReference type="NCBI Taxonomy" id="54673"/>
    <lineage>
        <taxon>Eukaryota</taxon>
        <taxon>Fungi</taxon>
        <taxon>Dikarya</taxon>
        <taxon>Ascomycota</taxon>
        <taxon>Pezizomycotina</taxon>
        <taxon>Leotiomycetes</taxon>
        <taxon>Helotiales</taxon>
        <taxon>Sclerotiniaceae</taxon>
        <taxon>Botryotinia</taxon>
    </lineage>
</organism>
<protein>
    <submittedName>
        <fullName evidence="2">Uncharacterized protein</fullName>
    </submittedName>
</protein>
<keyword evidence="3" id="KW-1185">Reference proteome</keyword>